<dbReference type="EMBL" id="JAIZAY010000012">
    <property type="protein sequence ID" value="KAJ8032379.1"/>
    <property type="molecule type" value="Genomic_DNA"/>
</dbReference>
<evidence type="ECO:0000313" key="1">
    <source>
        <dbReference type="EMBL" id="KAJ8032379.1"/>
    </source>
</evidence>
<dbReference type="Proteomes" id="UP001152320">
    <property type="component" value="Chromosome 12"/>
</dbReference>
<accession>A0A9Q1BTJ0</accession>
<proteinExistence type="predicted"/>
<evidence type="ECO:0000313" key="2">
    <source>
        <dbReference type="Proteomes" id="UP001152320"/>
    </source>
</evidence>
<gene>
    <name evidence="1" type="ORF">HOLleu_25893</name>
</gene>
<protein>
    <submittedName>
        <fullName evidence="1">Uncharacterized protein</fullName>
    </submittedName>
</protein>
<reference evidence="1" key="1">
    <citation type="submission" date="2021-10" db="EMBL/GenBank/DDBJ databases">
        <title>Tropical sea cucumber genome reveals ecological adaptation and Cuvierian tubules defense mechanism.</title>
        <authorList>
            <person name="Chen T."/>
        </authorList>
    </citation>
    <scope>NUCLEOTIDE SEQUENCE</scope>
    <source>
        <strain evidence="1">Nanhai2018</strain>
        <tissue evidence="1">Muscle</tissue>
    </source>
</reference>
<sequence>MSGSMRSTCVSQLGDERFIAYFRIRTSDIKLVLTRRMSRKEKMNICGKMVHELCNI</sequence>
<comment type="caution">
    <text evidence="1">The sequence shown here is derived from an EMBL/GenBank/DDBJ whole genome shotgun (WGS) entry which is preliminary data.</text>
</comment>
<name>A0A9Q1BTJ0_HOLLE</name>
<keyword evidence="2" id="KW-1185">Reference proteome</keyword>
<dbReference type="AlphaFoldDB" id="A0A9Q1BTJ0"/>
<organism evidence="1 2">
    <name type="scientific">Holothuria leucospilota</name>
    <name type="common">Black long sea cucumber</name>
    <name type="synonym">Mertensiothuria leucospilota</name>
    <dbReference type="NCBI Taxonomy" id="206669"/>
    <lineage>
        <taxon>Eukaryota</taxon>
        <taxon>Metazoa</taxon>
        <taxon>Echinodermata</taxon>
        <taxon>Eleutherozoa</taxon>
        <taxon>Echinozoa</taxon>
        <taxon>Holothuroidea</taxon>
        <taxon>Aspidochirotacea</taxon>
        <taxon>Aspidochirotida</taxon>
        <taxon>Holothuriidae</taxon>
        <taxon>Holothuria</taxon>
    </lineage>
</organism>